<organism evidence="2 3">
    <name type="scientific">Candidatus Gallimonas intestinigallinarum</name>
    <dbReference type="NCBI Taxonomy" id="2838604"/>
    <lineage>
        <taxon>Bacteria</taxon>
        <taxon>Bacillati</taxon>
        <taxon>Bacillota</taxon>
        <taxon>Clostridia</taxon>
        <taxon>Candidatus Gallimonas</taxon>
    </lineage>
</organism>
<reference evidence="2" key="2">
    <citation type="submission" date="2021-04" db="EMBL/GenBank/DDBJ databases">
        <authorList>
            <person name="Gilroy R."/>
        </authorList>
    </citation>
    <scope>NUCLEOTIDE SEQUENCE</scope>
    <source>
        <strain evidence="2">CHK33-5263</strain>
    </source>
</reference>
<protein>
    <submittedName>
        <fullName evidence="2">Spore maturation protein A</fullName>
    </submittedName>
</protein>
<reference evidence="2" key="1">
    <citation type="journal article" date="2021" name="PeerJ">
        <title>Extensive microbial diversity within the chicken gut microbiome revealed by metagenomics and culture.</title>
        <authorList>
            <person name="Gilroy R."/>
            <person name="Ravi A."/>
            <person name="Getino M."/>
            <person name="Pursley I."/>
            <person name="Horton D.L."/>
            <person name="Alikhan N.F."/>
            <person name="Baker D."/>
            <person name="Gharbi K."/>
            <person name="Hall N."/>
            <person name="Watson M."/>
            <person name="Adriaenssens E.M."/>
            <person name="Foster-Nyarko E."/>
            <person name="Jarju S."/>
            <person name="Secka A."/>
            <person name="Antonio M."/>
            <person name="Oren A."/>
            <person name="Chaudhuri R.R."/>
            <person name="La Ragione R."/>
            <person name="Hildebrand F."/>
            <person name="Pallen M.J."/>
        </authorList>
    </citation>
    <scope>NUCLEOTIDE SEQUENCE</scope>
    <source>
        <strain evidence="2">CHK33-5263</strain>
    </source>
</reference>
<dbReference type="Proteomes" id="UP000824044">
    <property type="component" value="Unassembled WGS sequence"/>
</dbReference>
<dbReference type="AlphaFoldDB" id="A0A9D2IW70"/>
<comment type="caution">
    <text evidence="2">The sequence shown here is derived from an EMBL/GenBank/DDBJ whole genome shotgun (WGS) entry which is preliminary data.</text>
</comment>
<keyword evidence="1" id="KW-0472">Membrane</keyword>
<feature type="transmembrane region" description="Helical" evidence="1">
    <location>
        <begin position="121"/>
        <end position="144"/>
    </location>
</feature>
<evidence type="ECO:0000256" key="1">
    <source>
        <dbReference type="SAM" id="Phobius"/>
    </source>
</evidence>
<feature type="transmembrane region" description="Helical" evidence="1">
    <location>
        <begin position="156"/>
        <end position="177"/>
    </location>
</feature>
<keyword evidence="1" id="KW-1133">Transmembrane helix</keyword>
<keyword evidence="1" id="KW-0812">Transmembrane</keyword>
<evidence type="ECO:0000313" key="3">
    <source>
        <dbReference type="Proteomes" id="UP000824044"/>
    </source>
</evidence>
<evidence type="ECO:0000313" key="2">
    <source>
        <dbReference type="EMBL" id="HIZ25005.1"/>
    </source>
</evidence>
<name>A0A9D2IW70_9FIRM</name>
<feature type="transmembrane region" description="Helical" evidence="1">
    <location>
        <begin position="35"/>
        <end position="56"/>
    </location>
</feature>
<gene>
    <name evidence="2" type="ORF">H9812_06005</name>
</gene>
<sequence length="184" mass="19371">MNAIFAAIFLAAAVIFCLRDHAGFLPAMLTGGERAATLTLTLLASYCVWLGFFKVMQQSGLSAMLSRRLYPLSRRLFRSEDKNALSDACQNIAANLLGLPGAPTPLGVAATKKFLAAKNEYAADMLFVLNATSLQLLPTTVIALRAAAGSANAADILLPTLLATLLSTLIGAGLVALTGRRCRT</sequence>
<dbReference type="EMBL" id="DXBS01000114">
    <property type="protein sequence ID" value="HIZ25005.1"/>
    <property type="molecule type" value="Genomic_DNA"/>
</dbReference>
<accession>A0A9D2IW70</accession>
<proteinExistence type="predicted"/>